<name>A0ABW4TUB3_9ACTN</name>
<dbReference type="EMBL" id="JBHUGD010000004">
    <property type="protein sequence ID" value="MFD1948641.1"/>
    <property type="molecule type" value="Genomic_DNA"/>
</dbReference>
<evidence type="ECO:0000256" key="2">
    <source>
        <dbReference type="SAM" id="Phobius"/>
    </source>
</evidence>
<keyword evidence="2" id="KW-0812">Transmembrane</keyword>
<comment type="caution">
    <text evidence="3">The sequence shown here is derived from an EMBL/GenBank/DDBJ whole genome shotgun (WGS) entry which is preliminary data.</text>
</comment>
<reference evidence="4" key="1">
    <citation type="journal article" date="2019" name="Int. J. Syst. Evol. Microbiol.">
        <title>The Global Catalogue of Microorganisms (GCM) 10K type strain sequencing project: providing services to taxonomists for standard genome sequencing and annotation.</title>
        <authorList>
            <consortium name="The Broad Institute Genomics Platform"/>
            <consortium name="The Broad Institute Genome Sequencing Center for Infectious Disease"/>
            <person name="Wu L."/>
            <person name="Ma J."/>
        </authorList>
    </citation>
    <scope>NUCLEOTIDE SEQUENCE [LARGE SCALE GENOMIC DNA]</scope>
    <source>
        <strain evidence="4">CGMCC 1.12477</strain>
    </source>
</reference>
<feature type="region of interest" description="Disordered" evidence="1">
    <location>
        <begin position="1"/>
        <end position="22"/>
    </location>
</feature>
<keyword evidence="2" id="KW-0472">Membrane</keyword>
<feature type="compositionally biased region" description="Low complexity" evidence="1">
    <location>
        <begin position="1"/>
        <end position="19"/>
    </location>
</feature>
<dbReference type="Proteomes" id="UP001597351">
    <property type="component" value="Unassembled WGS sequence"/>
</dbReference>
<evidence type="ECO:0000313" key="3">
    <source>
        <dbReference type="EMBL" id="MFD1948641.1"/>
    </source>
</evidence>
<evidence type="ECO:0000313" key="4">
    <source>
        <dbReference type="Proteomes" id="UP001597351"/>
    </source>
</evidence>
<accession>A0ABW4TUB3</accession>
<dbReference type="RefSeq" id="WP_343921809.1">
    <property type="nucleotide sequence ID" value="NZ_BAAAJT010000003.1"/>
</dbReference>
<protein>
    <submittedName>
        <fullName evidence="3">Uncharacterized protein</fullName>
    </submittedName>
</protein>
<proteinExistence type="predicted"/>
<feature type="region of interest" description="Disordered" evidence="1">
    <location>
        <begin position="48"/>
        <end position="68"/>
    </location>
</feature>
<feature type="transmembrane region" description="Helical" evidence="2">
    <location>
        <begin position="27"/>
        <end position="47"/>
    </location>
</feature>
<gene>
    <name evidence="3" type="ORF">ACFSDE_17705</name>
</gene>
<sequence length="144" mass="15056">MAHTTHAPAPQAPKPATSPGHHSPATIASWALIAVGIVAAGVLALTVTAADPPAPRPVDTPNGSLVDIPRDPEIAERWLAHHAEVLGGRPGPSVAGWPDGVHHSADAAERWFIRIHDAGVSVDGWPKGVAHNPDALDRWLAQQR</sequence>
<keyword evidence="2" id="KW-1133">Transmembrane helix</keyword>
<evidence type="ECO:0000256" key="1">
    <source>
        <dbReference type="SAM" id="MobiDB-lite"/>
    </source>
</evidence>
<organism evidence="3 4">
    <name type="scientific">Nocardioides aestuarii</name>
    <dbReference type="NCBI Taxonomy" id="252231"/>
    <lineage>
        <taxon>Bacteria</taxon>
        <taxon>Bacillati</taxon>
        <taxon>Actinomycetota</taxon>
        <taxon>Actinomycetes</taxon>
        <taxon>Propionibacteriales</taxon>
        <taxon>Nocardioidaceae</taxon>
        <taxon>Nocardioides</taxon>
    </lineage>
</organism>
<keyword evidence="4" id="KW-1185">Reference proteome</keyword>